<dbReference type="AlphaFoldDB" id="A0AAV7TLG2"/>
<organism evidence="2 3">
    <name type="scientific">Pleurodeles waltl</name>
    <name type="common">Iberian ribbed newt</name>
    <dbReference type="NCBI Taxonomy" id="8319"/>
    <lineage>
        <taxon>Eukaryota</taxon>
        <taxon>Metazoa</taxon>
        <taxon>Chordata</taxon>
        <taxon>Craniata</taxon>
        <taxon>Vertebrata</taxon>
        <taxon>Euteleostomi</taxon>
        <taxon>Amphibia</taxon>
        <taxon>Batrachia</taxon>
        <taxon>Caudata</taxon>
        <taxon>Salamandroidea</taxon>
        <taxon>Salamandridae</taxon>
        <taxon>Pleurodelinae</taxon>
        <taxon>Pleurodeles</taxon>
    </lineage>
</organism>
<accession>A0AAV7TLG2</accession>
<evidence type="ECO:0000313" key="3">
    <source>
        <dbReference type="Proteomes" id="UP001066276"/>
    </source>
</evidence>
<reference evidence="2" key="1">
    <citation type="journal article" date="2022" name="bioRxiv">
        <title>Sequencing and chromosome-scale assembly of the giantPleurodeles waltlgenome.</title>
        <authorList>
            <person name="Brown T."/>
            <person name="Elewa A."/>
            <person name="Iarovenko S."/>
            <person name="Subramanian E."/>
            <person name="Araus A.J."/>
            <person name="Petzold A."/>
            <person name="Susuki M."/>
            <person name="Suzuki K.-i.T."/>
            <person name="Hayashi T."/>
            <person name="Toyoda A."/>
            <person name="Oliveira C."/>
            <person name="Osipova E."/>
            <person name="Leigh N.D."/>
            <person name="Simon A."/>
            <person name="Yun M.H."/>
        </authorList>
    </citation>
    <scope>NUCLEOTIDE SEQUENCE</scope>
    <source>
        <strain evidence="2">20211129_DDA</strain>
        <tissue evidence="2">Liver</tissue>
    </source>
</reference>
<evidence type="ECO:0000313" key="2">
    <source>
        <dbReference type="EMBL" id="KAJ1177060.1"/>
    </source>
</evidence>
<protein>
    <submittedName>
        <fullName evidence="2">Uncharacterized protein</fullName>
    </submittedName>
</protein>
<gene>
    <name evidence="2" type="ORF">NDU88_002324</name>
</gene>
<name>A0AAV7TLG2_PLEWA</name>
<feature type="region of interest" description="Disordered" evidence="1">
    <location>
        <begin position="47"/>
        <end position="100"/>
    </location>
</feature>
<evidence type="ECO:0000256" key="1">
    <source>
        <dbReference type="SAM" id="MobiDB-lite"/>
    </source>
</evidence>
<comment type="caution">
    <text evidence="2">The sequence shown here is derived from an EMBL/GenBank/DDBJ whole genome shotgun (WGS) entry which is preliminary data.</text>
</comment>
<dbReference type="EMBL" id="JANPWB010000006">
    <property type="protein sequence ID" value="KAJ1177060.1"/>
    <property type="molecule type" value="Genomic_DNA"/>
</dbReference>
<dbReference type="Proteomes" id="UP001066276">
    <property type="component" value="Chromosome 3_2"/>
</dbReference>
<proteinExistence type="predicted"/>
<keyword evidence="3" id="KW-1185">Reference proteome</keyword>
<sequence>MDFDWHCASKNELACSSSSDRPHLNEDRRKDVRAMLKIKRGLVLSTGSRGLGVGETPKLESRPKGPLGLALPRATIKPKKGKPPSSATPRPPLRTNWPLK</sequence>